<feature type="domain" description="HAMP" evidence="17">
    <location>
        <begin position="109"/>
        <end position="166"/>
    </location>
</feature>
<dbReference type="InterPro" id="IPR001789">
    <property type="entry name" value="Sig_transdc_resp-reg_receiver"/>
</dbReference>
<dbReference type="PROSITE" id="PS50109">
    <property type="entry name" value="HIS_KIN"/>
    <property type="match status" value="1"/>
</dbReference>
<dbReference type="SMART" id="SM00448">
    <property type="entry name" value="REC"/>
    <property type="match status" value="1"/>
</dbReference>
<sequence length="1477" mass="158618">MTTVDRTDSPAGGPVEGTAAEAVLVELADALSRFRRGDFNVRLTRREGLAGDVADRFNEVVAVHRRSTREVRRICRVVGREGRLAERLDQEALEGGWQETAGSINEVIDDLVRPNREFARVIEAVAAGDLSQRSELTIDDRPLKGEFARIGQTVNAMVDQLSSFTAEVTRVAREVGTEGKLGGQADVRGASGTWRDLTDSVNLMASNLTNQVRSISQAATAIAQGDLSRKITVGAKGEVAELADTINSLTDTLRVFAEEVTRVAREVGTEGKLGGQADVRGASGTWRDLTDNVNSMAANLTAQVRNIASVSTAVARGDLSQKITVNAQGEILELKSTVNTMVDQLSSFADEVTRVAREVGTEGKLGGQARVSGVSGTWRDLTDNVNSMAGNLTSQVRNIAQVSTAVAKGDLSQKITVDAQGEILELKNTVNTMVDQLSSFADEVTRVAREVGTEGNLGGQADVHGVSGTWKDLTDNVNSMASNLTSQVRNIAQVSTAVAEGDLSQKITVDAQGEILQLKNTVNTMVDQLSSFADEVTRVAREVGTEGKLGGQARVSGVSGTWRHLTDNVNSMAGNLTSQVRNIAQVSTAVARGDLSQKITVDAQGEILELKSTVNTMVDQLSSFADEVTRVAREVGTEGNLGGQARVAGVSGTWQDLTNNVNSMASNLTSQVRNIASVTTAVAKGDLSQKITVDAQGEILQLKNTVNTMVDQLSSFADEVTRVAREVGTEGKLGGQAHVKGVSGTWQDLTENVNQLASTLTTQLRAIAEVSTAVTRGDLTRTVAVAAMGEVAELKDNINQMIVTLRDTTKKNAEQDWMNSNLARVSALLQGQRDIGEVCRMIMNEVTPLVNAQVGAFFMYDREEAGVPRLRLVSSYGYVSPGTEVVFAPGEGLVGQAVLSRRTIRITGTPEGYLTVRSGLGTAPPSDVVVLPVIFEGEPLGVIEFASFGTFSGLHLTFLDRLVTTIAIALNTILANRRTEELLTQSQRLAREMQDQSNELQRTNLELEEKATALAEQKQNIEVKNREIEMARLGLEEKAQQLARASQYKSEFLANMSHELRTPLNSLLLLARMLADNPERNLSDKQIDFARTIHSSGSELLVLINDILDLSKVEAGRMDVQPAEVPVDEITGYVRQAFQPQVNEKKLKLSVSVEEGVPDRLITDAQRLQQILRNLFSNAVKFTEPGGQVSLRVEPTPADTRFGVASLDDAEQTVSFAVSDTGIGIPEDKLQLIFDAFQQADGTTSRKYGGTGLGLSISREAAKLLGGMITVRSEPGHGSTFTLTIPAVLPAETAAALSSRPSEPWKPVSVQEAAKALVPIVAPPPERPAEVERDAAAGTETERGAAPDLSGIRVLIVDDDIRNVYALSSALEMHGMTVLYSDNGSDGVRKLADDAPVDIVLMDAMMPEMDGYETTQLIRQKPEFADLPIVFLTAKAMPGDRDKSLEAGASDYIAKPVDLDELLDLMASWLPNRGSGE</sequence>
<evidence type="ECO:0000256" key="2">
    <source>
        <dbReference type="ARBA" id="ARBA00004236"/>
    </source>
</evidence>
<organism evidence="18 19">
    <name type="scientific">Actinocatenispora thailandica</name>
    <dbReference type="NCBI Taxonomy" id="227318"/>
    <lineage>
        <taxon>Bacteria</taxon>
        <taxon>Bacillati</taxon>
        <taxon>Actinomycetota</taxon>
        <taxon>Actinomycetes</taxon>
        <taxon>Micromonosporales</taxon>
        <taxon>Micromonosporaceae</taxon>
        <taxon>Actinocatenispora</taxon>
    </lineage>
</organism>
<evidence type="ECO:0000313" key="19">
    <source>
        <dbReference type="Proteomes" id="UP000611640"/>
    </source>
</evidence>
<dbReference type="Gene3D" id="3.30.450.40">
    <property type="match status" value="1"/>
</dbReference>
<dbReference type="EC" id="2.7.13.3" evidence="4"/>
<keyword evidence="9" id="KW-0472">Membrane</keyword>
<evidence type="ECO:0000256" key="14">
    <source>
        <dbReference type="SAM" id="MobiDB-lite"/>
    </source>
</evidence>
<dbReference type="EMBL" id="AP023355">
    <property type="protein sequence ID" value="BCJ38228.1"/>
    <property type="molecule type" value="Genomic_DNA"/>
</dbReference>
<feature type="domain" description="HAMP" evidence="17">
    <location>
        <begin position="574"/>
        <end position="626"/>
    </location>
</feature>
<dbReference type="SMART" id="SM00065">
    <property type="entry name" value="GAF"/>
    <property type="match status" value="1"/>
</dbReference>
<dbReference type="InterPro" id="IPR011006">
    <property type="entry name" value="CheY-like_superfamily"/>
</dbReference>
<dbReference type="Pfam" id="PF00072">
    <property type="entry name" value="Response_reg"/>
    <property type="match status" value="1"/>
</dbReference>
<keyword evidence="6" id="KW-0808">Transferase</keyword>
<evidence type="ECO:0000256" key="9">
    <source>
        <dbReference type="ARBA" id="ARBA00022989"/>
    </source>
</evidence>
<dbReference type="Proteomes" id="UP000611640">
    <property type="component" value="Chromosome"/>
</dbReference>
<feature type="domain" description="HAMP" evidence="17">
    <location>
        <begin position="758"/>
        <end position="810"/>
    </location>
</feature>
<dbReference type="PANTHER" id="PTHR45339">
    <property type="entry name" value="HYBRID SIGNAL TRANSDUCTION HISTIDINE KINASE J"/>
    <property type="match status" value="1"/>
</dbReference>
<dbReference type="InterPro" id="IPR036890">
    <property type="entry name" value="HATPase_C_sf"/>
</dbReference>
<comment type="catalytic activity">
    <reaction evidence="1">
        <text>ATP + protein L-histidine = ADP + protein N-phospho-L-histidine.</text>
        <dbReference type="EC" id="2.7.13.3"/>
    </reaction>
</comment>
<dbReference type="RefSeq" id="WP_203964297.1">
    <property type="nucleotide sequence ID" value="NZ_AP023355.1"/>
</dbReference>
<feature type="domain" description="HAMP" evidence="17">
    <location>
        <begin position="482"/>
        <end position="534"/>
    </location>
</feature>
<dbReference type="SMART" id="SM00388">
    <property type="entry name" value="HisKA"/>
    <property type="match status" value="1"/>
</dbReference>
<keyword evidence="19" id="KW-1185">Reference proteome</keyword>
<dbReference type="CDD" id="cd06225">
    <property type="entry name" value="HAMP"/>
    <property type="match status" value="8"/>
</dbReference>
<feature type="domain" description="Histidine kinase" evidence="15">
    <location>
        <begin position="1055"/>
        <end position="1289"/>
    </location>
</feature>
<dbReference type="GO" id="GO:0005886">
    <property type="term" value="C:plasma membrane"/>
    <property type="evidence" value="ECO:0007669"/>
    <property type="project" value="UniProtKB-SubCell"/>
</dbReference>
<dbReference type="FunFam" id="1.20.120.1530:FF:000002">
    <property type="entry name" value="Two-component osmosensing histidine kinase"/>
    <property type="match status" value="6"/>
</dbReference>
<evidence type="ECO:0000256" key="12">
    <source>
        <dbReference type="PROSITE-ProRule" id="PRU00169"/>
    </source>
</evidence>
<feature type="domain" description="HAMP" evidence="17">
    <location>
        <begin position="206"/>
        <end position="258"/>
    </location>
</feature>
<dbReference type="InterPro" id="IPR003594">
    <property type="entry name" value="HATPase_dom"/>
</dbReference>
<name>A0A7R7I0N8_9ACTN</name>
<dbReference type="InterPro" id="IPR003661">
    <property type="entry name" value="HisK_dim/P_dom"/>
</dbReference>
<dbReference type="FunFam" id="3.30.565.10:FF:000010">
    <property type="entry name" value="Sensor histidine kinase RcsC"/>
    <property type="match status" value="1"/>
</dbReference>
<keyword evidence="9" id="KW-1133">Transmembrane helix</keyword>
<dbReference type="Gene3D" id="3.40.50.2300">
    <property type="match status" value="1"/>
</dbReference>
<evidence type="ECO:0000259" key="17">
    <source>
        <dbReference type="PROSITE" id="PS50885"/>
    </source>
</evidence>
<dbReference type="SUPFAM" id="SSF55874">
    <property type="entry name" value="ATPase domain of HSP90 chaperone/DNA topoisomerase II/histidine kinase"/>
    <property type="match status" value="1"/>
</dbReference>
<dbReference type="Pfam" id="PF13185">
    <property type="entry name" value="GAF_2"/>
    <property type="match status" value="1"/>
</dbReference>
<evidence type="ECO:0000256" key="3">
    <source>
        <dbReference type="ARBA" id="ARBA00006402"/>
    </source>
</evidence>
<evidence type="ECO:0000256" key="11">
    <source>
        <dbReference type="ARBA" id="ARBA00074306"/>
    </source>
</evidence>
<protein>
    <recommendedName>
        <fullName evidence="11">Circadian input-output histidine kinase CikA</fullName>
        <ecNumber evidence="4">2.7.13.3</ecNumber>
    </recommendedName>
</protein>
<dbReference type="PROSITE" id="PS50885">
    <property type="entry name" value="HAMP"/>
    <property type="match status" value="8"/>
</dbReference>
<dbReference type="Pfam" id="PF02518">
    <property type="entry name" value="HATPase_c"/>
    <property type="match status" value="1"/>
</dbReference>
<dbReference type="InterPro" id="IPR003018">
    <property type="entry name" value="GAF"/>
</dbReference>
<dbReference type="CDD" id="cd16922">
    <property type="entry name" value="HATPase_EvgS-ArcB-TorS-like"/>
    <property type="match status" value="1"/>
</dbReference>
<keyword evidence="7" id="KW-0812">Transmembrane</keyword>
<feature type="modified residue" description="4-aspartylphosphate" evidence="12">
    <location>
        <position position="1403"/>
    </location>
</feature>
<keyword evidence="13" id="KW-0175">Coiled coil</keyword>
<feature type="domain" description="Response regulatory" evidence="16">
    <location>
        <begin position="1353"/>
        <end position="1470"/>
    </location>
</feature>
<dbReference type="InterPro" id="IPR004358">
    <property type="entry name" value="Sig_transdc_His_kin-like_C"/>
</dbReference>
<evidence type="ECO:0000256" key="7">
    <source>
        <dbReference type="ARBA" id="ARBA00022692"/>
    </source>
</evidence>
<dbReference type="InterPro" id="IPR005467">
    <property type="entry name" value="His_kinase_dom"/>
</dbReference>
<proteinExistence type="inferred from homology"/>
<keyword evidence="5 12" id="KW-0597">Phosphoprotein</keyword>
<evidence type="ECO:0000256" key="5">
    <source>
        <dbReference type="ARBA" id="ARBA00022553"/>
    </source>
</evidence>
<dbReference type="PANTHER" id="PTHR45339:SF1">
    <property type="entry name" value="HYBRID SIGNAL TRANSDUCTION HISTIDINE KINASE J"/>
    <property type="match status" value="1"/>
</dbReference>
<feature type="domain" description="HAMP" evidence="17">
    <location>
        <begin position="390"/>
        <end position="442"/>
    </location>
</feature>
<evidence type="ECO:0000313" key="18">
    <source>
        <dbReference type="EMBL" id="BCJ38228.1"/>
    </source>
</evidence>
<evidence type="ECO:0000259" key="15">
    <source>
        <dbReference type="PROSITE" id="PS50109"/>
    </source>
</evidence>
<dbReference type="SMART" id="SM00304">
    <property type="entry name" value="HAMP"/>
    <property type="match status" value="9"/>
</dbReference>
<dbReference type="GO" id="GO:0000155">
    <property type="term" value="F:phosphorelay sensor kinase activity"/>
    <property type="evidence" value="ECO:0007669"/>
    <property type="project" value="InterPro"/>
</dbReference>
<dbReference type="SUPFAM" id="SSF58104">
    <property type="entry name" value="Methyl-accepting chemotaxis protein (MCP) signaling domain"/>
    <property type="match status" value="2"/>
</dbReference>
<accession>A0A7R7I0N8</accession>
<feature type="region of interest" description="Disordered" evidence="14">
    <location>
        <begin position="1321"/>
        <end position="1344"/>
    </location>
</feature>
<dbReference type="InterPro" id="IPR029016">
    <property type="entry name" value="GAF-like_dom_sf"/>
</dbReference>
<feature type="coiled-coil region" evidence="13">
    <location>
        <begin position="976"/>
        <end position="1045"/>
    </location>
</feature>
<dbReference type="CDD" id="cd00082">
    <property type="entry name" value="HisKA"/>
    <property type="match status" value="1"/>
</dbReference>
<dbReference type="SMART" id="SM00387">
    <property type="entry name" value="HATPase_c"/>
    <property type="match status" value="1"/>
</dbReference>
<dbReference type="Gene3D" id="1.20.120.1530">
    <property type="match status" value="7"/>
</dbReference>
<evidence type="ECO:0000256" key="8">
    <source>
        <dbReference type="ARBA" id="ARBA00022777"/>
    </source>
</evidence>
<evidence type="ECO:0000256" key="4">
    <source>
        <dbReference type="ARBA" id="ARBA00012438"/>
    </source>
</evidence>
<dbReference type="SUPFAM" id="SSF55781">
    <property type="entry name" value="GAF domain-like"/>
    <property type="match status" value="1"/>
</dbReference>
<comment type="similarity">
    <text evidence="3">In the N-terminal section; belongs to the phytochrome family.</text>
</comment>
<dbReference type="InterPro" id="IPR003660">
    <property type="entry name" value="HAMP_dom"/>
</dbReference>
<dbReference type="SUPFAM" id="SSF52172">
    <property type="entry name" value="CheY-like"/>
    <property type="match status" value="1"/>
</dbReference>
<feature type="domain" description="HAMP" evidence="17">
    <location>
        <begin position="666"/>
        <end position="718"/>
    </location>
</feature>
<dbReference type="InterPro" id="IPR036097">
    <property type="entry name" value="HisK_dim/P_sf"/>
</dbReference>
<evidence type="ECO:0000256" key="6">
    <source>
        <dbReference type="ARBA" id="ARBA00022679"/>
    </source>
</evidence>
<dbReference type="SUPFAM" id="SSF47384">
    <property type="entry name" value="Homodimeric domain of signal transducing histidine kinase"/>
    <property type="match status" value="1"/>
</dbReference>
<dbReference type="Pfam" id="PF00512">
    <property type="entry name" value="HisKA"/>
    <property type="match status" value="1"/>
</dbReference>
<evidence type="ECO:0000256" key="1">
    <source>
        <dbReference type="ARBA" id="ARBA00000085"/>
    </source>
</evidence>
<evidence type="ECO:0000256" key="10">
    <source>
        <dbReference type="ARBA" id="ARBA00023012"/>
    </source>
</evidence>
<gene>
    <name evidence="18" type="ORF">Athai_57310</name>
</gene>
<dbReference type="PRINTS" id="PR00344">
    <property type="entry name" value="BCTRLSENSOR"/>
</dbReference>
<keyword evidence="10" id="KW-0902">Two-component regulatory system</keyword>
<reference evidence="18 19" key="1">
    <citation type="submission" date="2020-08" db="EMBL/GenBank/DDBJ databases">
        <title>Whole genome shotgun sequence of Actinocatenispora thailandica NBRC 105041.</title>
        <authorList>
            <person name="Komaki H."/>
            <person name="Tamura T."/>
        </authorList>
    </citation>
    <scope>NUCLEOTIDE SEQUENCE [LARGE SCALE GENOMIC DNA]</scope>
    <source>
        <strain evidence="18 19">NBRC 105041</strain>
    </source>
</reference>
<comment type="subcellular location">
    <subcellularLocation>
        <location evidence="2">Cell membrane</location>
    </subcellularLocation>
</comment>
<dbReference type="PROSITE" id="PS50110">
    <property type="entry name" value="RESPONSE_REGULATORY"/>
    <property type="match status" value="1"/>
</dbReference>
<feature type="domain" description="HAMP" evidence="17">
    <location>
        <begin position="298"/>
        <end position="350"/>
    </location>
</feature>
<dbReference type="Gene3D" id="3.30.565.10">
    <property type="entry name" value="Histidine kinase-like ATPase, C-terminal domain"/>
    <property type="match status" value="1"/>
</dbReference>
<evidence type="ECO:0000256" key="13">
    <source>
        <dbReference type="SAM" id="Coils"/>
    </source>
</evidence>
<dbReference type="KEGG" id="atl:Athai_57310"/>
<evidence type="ECO:0000259" key="16">
    <source>
        <dbReference type="PROSITE" id="PS50110"/>
    </source>
</evidence>
<dbReference type="Pfam" id="PF00672">
    <property type="entry name" value="HAMP"/>
    <property type="match status" value="6"/>
</dbReference>
<feature type="compositionally biased region" description="Basic and acidic residues" evidence="14">
    <location>
        <begin position="1327"/>
        <end position="1344"/>
    </location>
</feature>
<dbReference type="SUPFAM" id="SSF158472">
    <property type="entry name" value="HAMP domain-like"/>
    <property type="match status" value="1"/>
</dbReference>
<dbReference type="Gene3D" id="1.10.287.130">
    <property type="match status" value="1"/>
</dbReference>
<dbReference type="Pfam" id="PF18947">
    <property type="entry name" value="HAMP_2"/>
    <property type="match status" value="2"/>
</dbReference>
<dbReference type="CDD" id="cd17546">
    <property type="entry name" value="REC_hyHK_CKI1_RcsC-like"/>
    <property type="match status" value="1"/>
</dbReference>
<keyword evidence="8 18" id="KW-0418">Kinase</keyword>